<dbReference type="OrthoDB" id="8180611at2759"/>
<dbReference type="InterPro" id="IPR006631">
    <property type="entry name" value="DM4_12"/>
</dbReference>
<accession>A0A8S1BNW3</accession>
<dbReference type="PANTHER" id="PTHR21253">
    <property type="entry name" value="F-BOX ONLY PROTEIN 11-RELATED"/>
    <property type="match status" value="1"/>
</dbReference>
<gene>
    <name evidence="2" type="ORF">APLA_LOCUS10191</name>
    <name evidence="3" type="ORF">APLA_LOCUS17042</name>
</gene>
<keyword evidence="4" id="KW-1185">Reference proteome</keyword>
<feature type="chain" id="PRO_5036273221" evidence="1">
    <location>
        <begin position="21"/>
        <end position="198"/>
    </location>
</feature>
<dbReference type="Proteomes" id="UP000494256">
    <property type="component" value="Unassembled WGS sequence"/>
</dbReference>
<dbReference type="PANTHER" id="PTHR21253:SF0">
    <property type="entry name" value="F-BOX ONLY PROTEIN 11-RELATED"/>
    <property type="match status" value="1"/>
</dbReference>
<keyword evidence="1" id="KW-0732">Signal</keyword>
<dbReference type="EMBL" id="CADEBC010000522">
    <property type="protein sequence ID" value="CAB3244861.1"/>
    <property type="molecule type" value="Genomic_DNA"/>
</dbReference>
<proteinExistence type="predicted"/>
<evidence type="ECO:0000313" key="3">
    <source>
        <dbReference type="EMBL" id="CAB3260553.1"/>
    </source>
</evidence>
<organism evidence="3 5">
    <name type="scientific">Arctia plantaginis</name>
    <name type="common">Wood tiger moth</name>
    <name type="synonym">Phalaena plantaginis</name>
    <dbReference type="NCBI Taxonomy" id="874455"/>
    <lineage>
        <taxon>Eukaryota</taxon>
        <taxon>Metazoa</taxon>
        <taxon>Ecdysozoa</taxon>
        <taxon>Arthropoda</taxon>
        <taxon>Hexapoda</taxon>
        <taxon>Insecta</taxon>
        <taxon>Pterygota</taxon>
        <taxon>Neoptera</taxon>
        <taxon>Endopterygota</taxon>
        <taxon>Lepidoptera</taxon>
        <taxon>Glossata</taxon>
        <taxon>Ditrysia</taxon>
        <taxon>Noctuoidea</taxon>
        <taxon>Erebidae</taxon>
        <taxon>Arctiinae</taxon>
        <taxon>Arctia</taxon>
    </lineage>
</organism>
<dbReference type="Pfam" id="PF07841">
    <property type="entry name" value="DM4_12"/>
    <property type="match status" value="1"/>
</dbReference>
<dbReference type="EMBL" id="CADEBD010000857">
    <property type="protein sequence ID" value="CAB3260553.1"/>
    <property type="molecule type" value="Genomic_DNA"/>
</dbReference>
<reference evidence="4 5" key="1">
    <citation type="submission" date="2020-04" db="EMBL/GenBank/DDBJ databases">
        <authorList>
            <person name="Wallbank WR R."/>
            <person name="Pardo Diaz C."/>
            <person name="Kozak K."/>
            <person name="Martin S."/>
            <person name="Jiggins C."/>
            <person name="Moest M."/>
            <person name="Warren A I."/>
            <person name="Byers J.R.P. K."/>
            <person name="Montejo-Kovacevich G."/>
            <person name="Yen C E."/>
        </authorList>
    </citation>
    <scope>NUCLEOTIDE SEQUENCE [LARGE SCALE GENOMIC DNA]</scope>
</reference>
<evidence type="ECO:0000256" key="1">
    <source>
        <dbReference type="SAM" id="SignalP"/>
    </source>
</evidence>
<protein>
    <submittedName>
        <fullName evidence="3">Uncharacterized protein</fullName>
    </submittedName>
</protein>
<name>A0A8S1BNW3_ARCPL</name>
<evidence type="ECO:0000313" key="2">
    <source>
        <dbReference type="EMBL" id="CAB3244861.1"/>
    </source>
</evidence>
<evidence type="ECO:0000313" key="4">
    <source>
        <dbReference type="Proteomes" id="UP000494106"/>
    </source>
</evidence>
<feature type="signal peptide" evidence="1">
    <location>
        <begin position="1"/>
        <end position="20"/>
    </location>
</feature>
<dbReference type="Proteomes" id="UP000494106">
    <property type="component" value="Unassembled WGS sequence"/>
</dbReference>
<sequence>MNLINFLIITLVTSVLESQAEYTGGNDRCANVKAPFEGLRKKRHLTFPPGTAIVMTLSLVKAVLVHAPSGWNIAVEIDVIYPLPSPEMTNAYFKKKFHHRQKRELWETIEAALGSYNMNGRSCIYRSICEAKLHLAPAGRSLVHDILRSIFSAPVHEEEFKSEVNETYEELLEHNICEKIHDCPISLIEIILALNKSR</sequence>
<dbReference type="SMART" id="SM00718">
    <property type="entry name" value="DM4_12"/>
    <property type="match status" value="1"/>
</dbReference>
<comment type="caution">
    <text evidence="3">The sequence shown here is derived from an EMBL/GenBank/DDBJ whole genome shotgun (WGS) entry which is preliminary data.</text>
</comment>
<dbReference type="AlphaFoldDB" id="A0A8S1BNW3"/>
<evidence type="ECO:0000313" key="5">
    <source>
        <dbReference type="Proteomes" id="UP000494256"/>
    </source>
</evidence>